<feature type="transmembrane region" description="Helical" evidence="6">
    <location>
        <begin position="224"/>
        <end position="245"/>
    </location>
</feature>
<dbReference type="PANTHER" id="PTHR12677">
    <property type="entry name" value="GOLGI APPARATUS MEMBRANE PROTEIN TVP38-RELATED"/>
    <property type="match status" value="1"/>
</dbReference>
<feature type="transmembrane region" description="Helical" evidence="6">
    <location>
        <begin position="35"/>
        <end position="59"/>
    </location>
</feature>
<dbReference type="EMBL" id="DVOL01000081">
    <property type="protein sequence ID" value="HIV11162.1"/>
    <property type="molecule type" value="Genomic_DNA"/>
</dbReference>
<organism evidence="9 10">
    <name type="scientific">Candidatus Faeciplasma avium</name>
    <dbReference type="NCBI Taxonomy" id="2840798"/>
    <lineage>
        <taxon>Bacteria</taxon>
        <taxon>Bacillati</taxon>
        <taxon>Bacillota</taxon>
        <taxon>Clostridia</taxon>
        <taxon>Eubacteriales</taxon>
        <taxon>Oscillospiraceae</taxon>
        <taxon>Oscillospiraceae incertae sedis</taxon>
        <taxon>Candidatus Faeciplasma</taxon>
    </lineage>
</organism>
<dbReference type="InterPro" id="IPR001734">
    <property type="entry name" value="Na/solute_symporter"/>
</dbReference>
<reference evidence="9" key="2">
    <citation type="journal article" date="2021" name="PeerJ">
        <title>Extensive microbial diversity within the chicken gut microbiome revealed by metagenomics and culture.</title>
        <authorList>
            <person name="Gilroy R."/>
            <person name="Ravi A."/>
            <person name="Getino M."/>
            <person name="Pursley I."/>
            <person name="Horton D.L."/>
            <person name="Alikhan N.F."/>
            <person name="Baker D."/>
            <person name="Gharbi K."/>
            <person name="Hall N."/>
            <person name="Watson M."/>
            <person name="Adriaenssens E.M."/>
            <person name="Foster-Nyarko E."/>
            <person name="Jarju S."/>
            <person name="Secka A."/>
            <person name="Antonio M."/>
            <person name="Oren A."/>
            <person name="Chaudhuri R.R."/>
            <person name="La Ragione R."/>
            <person name="Hildebrand F."/>
            <person name="Pallen M.J."/>
        </authorList>
    </citation>
    <scope>NUCLEOTIDE SEQUENCE</scope>
    <source>
        <strain evidence="9">1370</strain>
    </source>
</reference>
<sequence length="269" mass="29583">MSIVSVDDMDSKRKKDSTLPRADGGSKKPGRGKRIIKIVSFAVLAAVMLAIGIISIPIVRMLSTPEGRQGLERLVEENYLAGLIVYLVLQMLQVVVAIIPGGVIQILGGVLFDKLLGTVWCLLGVFLGELVVFLLVRRFGMPVVEAFIDKKGIKRLEFLNDSKKLELAVFILFLIPGVPKDALTYIAPLTRIKPSSFFLLSMLARSPAIIMSTFFGANLGEGNILEAVILFALVAVFGIIGVLYSDRILMLVKDKKEDLKEDLKKIRKK</sequence>
<keyword evidence="5 6" id="KW-0472">Membrane</keyword>
<keyword evidence="4 6" id="KW-1133">Transmembrane helix</keyword>
<dbReference type="GO" id="GO:0022857">
    <property type="term" value="F:transmembrane transporter activity"/>
    <property type="evidence" value="ECO:0007669"/>
    <property type="project" value="InterPro"/>
</dbReference>
<feature type="transmembrane region" description="Helical" evidence="6">
    <location>
        <begin position="167"/>
        <end position="186"/>
    </location>
</feature>
<feature type="domain" description="VTT" evidence="8">
    <location>
        <begin position="99"/>
        <end position="217"/>
    </location>
</feature>
<keyword evidence="2 6" id="KW-1003">Cell membrane</keyword>
<dbReference type="PANTHER" id="PTHR12677:SF59">
    <property type="entry name" value="GOLGI APPARATUS MEMBRANE PROTEIN TVP38-RELATED"/>
    <property type="match status" value="1"/>
</dbReference>
<dbReference type="GO" id="GO:0005886">
    <property type="term" value="C:plasma membrane"/>
    <property type="evidence" value="ECO:0007669"/>
    <property type="project" value="UniProtKB-SubCell"/>
</dbReference>
<evidence type="ECO:0000256" key="6">
    <source>
        <dbReference type="RuleBase" id="RU366058"/>
    </source>
</evidence>
<feature type="transmembrane region" description="Helical" evidence="6">
    <location>
        <begin position="198"/>
        <end position="218"/>
    </location>
</feature>
<evidence type="ECO:0000313" key="10">
    <source>
        <dbReference type="Proteomes" id="UP000823960"/>
    </source>
</evidence>
<evidence type="ECO:0000259" key="8">
    <source>
        <dbReference type="Pfam" id="PF09335"/>
    </source>
</evidence>
<evidence type="ECO:0000256" key="4">
    <source>
        <dbReference type="ARBA" id="ARBA00022989"/>
    </source>
</evidence>
<dbReference type="InterPro" id="IPR032816">
    <property type="entry name" value="VTT_dom"/>
</dbReference>
<dbReference type="AlphaFoldDB" id="A0A9D1NQX8"/>
<dbReference type="Proteomes" id="UP000823960">
    <property type="component" value="Unassembled WGS sequence"/>
</dbReference>
<keyword evidence="3 6" id="KW-0812">Transmembrane</keyword>
<evidence type="ECO:0000256" key="7">
    <source>
        <dbReference type="SAM" id="MobiDB-lite"/>
    </source>
</evidence>
<evidence type="ECO:0000256" key="1">
    <source>
        <dbReference type="ARBA" id="ARBA00004651"/>
    </source>
</evidence>
<dbReference type="Pfam" id="PF09335">
    <property type="entry name" value="VTT_dom"/>
    <property type="match status" value="1"/>
</dbReference>
<comment type="similarity">
    <text evidence="6">Belongs to the TVP38/TMEM64 family.</text>
</comment>
<feature type="transmembrane region" description="Helical" evidence="6">
    <location>
        <begin position="115"/>
        <end position="136"/>
    </location>
</feature>
<feature type="transmembrane region" description="Helical" evidence="6">
    <location>
        <begin position="79"/>
        <end position="103"/>
    </location>
</feature>
<dbReference type="InterPro" id="IPR015414">
    <property type="entry name" value="TMEM64"/>
</dbReference>
<dbReference type="PROSITE" id="PS50283">
    <property type="entry name" value="NA_SOLUT_SYMP_3"/>
    <property type="match status" value="1"/>
</dbReference>
<comment type="subcellular location">
    <subcellularLocation>
        <location evidence="1 6">Cell membrane</location>
        <topology evidence="1 6">Multi-pass membrane protein</topology>
    </subcellularLocation>
</comment>
<feature type="compositionally biased region" description="Basic and acidic residues" evidence="7">
    <location>
        <begin position="9"/>
        <end position="18"/>
    </location>
</feature>
<proteinExistence type="inferred from homology"/>
<comment type="caution">
    <text evidence="9">The sequence shown here is derived from an EMBL/GenBank/DDBJ whole genome shotgun (WGS) entry which is preliminary data.</text>
</comment>
<accession>A0A9D1NQX8</accession>
<evidence type="ECO:0000313" key="9">
    <source>
        <dbReference type="EMBL" id="HIV11162.1"/>
    </source>
</evidence>
<evidence type="ECO:0000256" key="3">
    <source>
        <dbReference type="ARBA" id="ARBA00022692"/>
    </source>
</evidence>
<feature type="region of interest" description="Disordered" evidence="7">
    <location>
        <begin position="1"/>
        <end position="31"/>
    </location>
</feature>
<reference evidence="9" key="1">
    <citation type="submission" date="2020-10" db="EMBL/GenBank/DDBJ databases">
        <authorList>
            <person name="Gilroy R."/>
        </authorList>
    </citation>
    <scope>NUCLEOTIDE SEQUENCE</scope>
    <source>
        <strain evidence="9">1370</strain>
    </source>
</reference>
<evidence type="ECO:0000256" key="2">
    <source>
        <dbReference type="ARBA" id="ARBA00022475"/>
    </source>
</evidence>
<name>A0A9D1NQX8_9FIRM</name>
<evidence type="ECO:0000256" key="5">
    <source>
        <dbReference type="ARBA" id="ARBA00023136"/>
    </source>
</evidence>
<protein>
    <recommendedName>
        <fullName evidence="6">TVP38/TMEM64 family membrane protein</fullName>
    </recommendedName>
</protein>
<gene>
    <name evidence="9" type="ORF">IAD28_05670</name>
</gene>